<evidence type="ECO:0000313" key="2">
    <source>
        <dbReference type="Proteomes" id="UP000095280"/>
    </source>
</evidence>
<evidence type="ECO:0000313" key="3">
    <source>
        <dbReference type="WBParaSite" id="maker-uti_cns_0012533-snap-gene-0.6-mRNA-1"/>
    </source>
</evidence>
<dbReference type="Gene3D" id="3.90.190.10">
    <property type="entry name" value="Protein tyrosine phosphatase superfamily"/>
    <property type="match status" value="1"/>
</dbReference>
<name>A0A1I8IH67_9PLAT</name>
<dbReference type="Pfam" id="PF00102">
    <property type="entry name" value="Y_phosphatase"/>
    <property type="match status" value="1"/>
</dbReference>
<proteinExistence type="predicted"/>
<organism evidence="2 3">
    <name type="scientific">Macrostomum lignano</name>
    <dbReference type="NCBI Taxonomy" id="282301"/>
    <lineage>
        <taxon>Eukaryota</taxon>
        <taxon>Metazoa</taxon>
        <taxon>Spiralia</taxon>
        <taxon>Lophotrochozoa</taxon>
        <taxon>Platyhelminthes</taxon>
        <taxon>Rhabditophora</taxon>
        <taxon>Macrostomorpha</taxon>
        <taxon>Macrostomida</taxon>
        <taxon>Macrostomidae</taxon>
        <taxon>Macrostomum</taxon>
    </lineage>
</organism>
<dbReference type="InterPro" id="IPR050348">
    <property type="entry name" value="Protein-Tyr_Phosphatase"/>
</dbReference>
<accession>A0A1I8IH67</accession>
<evidence type="ECO:0000259" key="1">
    <source>
        <dbReference type="PROSITE" id="PS50055"/>
    </source>
</evidence>
<dbReference type="PANTHER" id="PTHR19134">
    <property type="entry name" value="RECEPTOR-TYPE TYROSINE-PROTEIN PHOSPHATASE"/>
    <property type="match status" value="1"/>
</dbReference>
<dbReference type="WBParaSite" id="maker-uti_cns_0013950-snap-gene-0.2-mRNA-1">
    <property type="protein sequence ID" value="maker-uti_cns_0013950-snap-gene-0.2-mRNA-1"/>
    <property type="gene ID" value="maker-uti_cns_0013950-snap-gene-0.2"/>
</dbReference>
<dbReference type="InterPro" id="IPR029021">
    <property type="entry name" value="Prot-tyrosine_phosphatase-like"/>
</dbReference>
<dbReference type="InterPro" id="IPR000242">
    <property type="entry name" value="PTP_cat"/>
</dbReference>
<keyword evidence="2" id="KW-1185">Reference proteome</keyword>
<dbReference type="GO" id="GO:0004725">
    <property type="term" value="F:protein tyrosine phosphatase activity"/>
    <property type="evidence" value="ECO:0007669"/>
    <property type="project" value="InterPro"/>
</dbReference>
<protein>
    <submittedName>
        <fullName evidence="3 4">Tyrosine-protein phosphatase domain-containing protein</fullName>
    </submittedName>
</protein>
<dbReference type="PROSITE" id="PS50055">
    <property type="entry name" value="TYR_PHOSPHATASE_PTP"/>
    <property type="match status" value="1"/>
</dbReference>
<dbReference type="Proteomes" id="UP000095280">
    <property type="component" value="Unplaced"/>
</dbReference>
<reference evidence="3 4" key="1">
    <citation type="submission" date="2016-11" db="UniProtKB">
        <authorList>
            <consortium name="WormBaseParasite"/>
        </authorList>
    </citation>
    <scope>IDENTIFICATION</scope>
</reference>
<dbReference type="WBParaSite" id="maker-uti_cns_0012533-snap-gene-0.6-mRNA-1">
    <property type="protein sequence ID" value="maker-uti_cns_0012533-snap-gene-0.6-mRNA-1"/>
    <property type="gene ID" value="maker-uti_cns_0012533-snap-gene-0.6"/>
</dbReference>
<dbReference type="SUPFAM" id="SSF52799">
    <property type="entry name" value="(Phosphotyrosine protein) phosphatases II"/>
    <property type="match status" value="1"/>
</dbReference>
<sequence length="165" mass="18381">YRLVYETVCACVTCRQTSVRVFQFVRRARNLAKRETTAASASGGKSSTTTTAGRSGFEAEFDSLSALARPLSVGDCAGGHRAENRWKSRDVMVQPPERARPYLMTQDSGTDFINAVYVDGHCRANQYIVTQWPLKNTVGDFWKLIRDHQVRVAVVLSEFTGKLGK</sequence>
<dbReference type="PANTHER" id="PTHR19134:SF561">
    <property type="entry name" value="PROTEIN TYROSINE PHOSPHATASE 36E, ISOFORM A"/>
    <property type="match status" value="1"/>
</dbReference>
<dbReference type="WBParaSite" id="maker-uti_cns_0046086-snap-gene-0.9-mRNA-1">
    <property type="protein sequence ID" value="maker-uti_cns_0046086-snap-gene-0.9-mRNA-1"/>
    <property type="gene ID" value="maker-uti_cns_0046086-snap-gene-0.9"/>
</dbReference>
<feature type="domain" description="Tyrosine-protein phosphatase" evidence="1">
    <location>
        <begin position="57"/>
        <end position="165"/>
    </location>
</feature>
<evidence type="ECO:0000313" key="4">
    <source>
        <dbReference type="WBParaSite" id="maker-uti_cns_0013950-snap-gene-0.2-mRNA-1"/>
    </source>
</evidence>
<dbReference type="AlphaFoldDB" id="A0A1I8IH67"/>